<gene>
    <name evidence="1" type="ORF">OWV82_014753</name>
</gene>
<keyword evidence="1" id="KW-0808">Transferase</keyword>
<sequence length="258" mass="29099">MELRIMSTEIIKPSSPTPHHLKTYKLSLIDQSNHDVYFPLLLFYDSGVDKKNTKISEHLKKSLSQTLTHYYPFAGRLKDDFSIDCDDSGVTFIETHVAIRMSEVLKTTDQMDMLEKLLPFNPNEKVSTDVNLAVQLNYFDCGGLAICVCFRHIIADASAAAYFVKNWSEVACGSSDGIEDVIFDSTSIFPPHELTRKIFTSLRNKRPSVEFTRKRFVFDGNKIAALREEIKSIRPSLDPPTRFEAVAALIWGALIGNG</sequence>
<dbReference type="EMBL" id="CM051401">
    <property type="protein sequence ID" value="KAJ4712519.1"/>
    <property type="molecule type" value="Genomic_DNA"/>
</dbReference>
<evidence type="ECO:0000313" key="2">
    <source>
        <dbReference type="Proteomes" id="UP001164539"/>
    </source>
</evidence>
<reference evidence="1 2" key="1">
    <citation type="journal article" date="2023" name="Science">
        <title>Complex scaffold remodeling in plant triterpene biosynthesis.</title>
        <authorList>
            <person name="De La Pena R."/>
            <person name="Hodgson H."/>
            <person name="Liu J.C."/>
            <person name="Stephenson M.J."/>
            <person name="Martin A.C."/>
            <person name="Owen C."/>
            <person name="Harkess A."/>
            <person name="Leebens-Mack J."/>
            <person name="Jimenez L.E."/>
            <person name="Osbourn A."/>
            <person name="Sattely E.S."/>
        </authorList>
    </citation>
    <scope>NUCLEOTIDE SEQUENCE [LARGE SCALE GENOMIC DNA]</scope>
    <source>
        <strain evidence="2">cv. JPN11</strain>
        <tissue evidence="1">Leaf</tissue>
    </source>
</reference>
<evidence type="ECO:0000313" key="1">
    <source>
        <dbReference type="EMBL" id="KAJ4712519.1"/>
    </source>
</evidence>
<keyword evidence="2" id="KW-1185">Reference proteome</keyword>
<accession>A0ACC1XP84</accession>
<protein>
    <submittedName>
        <fullName evidence="1">Transferase</fullName>
    </submittedName>
</protein>
<comment type="caution">
    <text evidence="1">The sequence shown here is derived from an EMBL/GenBank/DDBJ whole genome shotgun (WGS) entry which is preliminary data.</text>
</comment>
<proteinExistence type="predicted"/>
<dbReference type="Proteomes" id="UP001164539">
    <property type="component" value="Chromosome 8"/>
</dbReference>
<name>A0ACC1XP84_MELAZ</name>
<organism evidence="1 2">
    <name type="scientific">Melia azedarach</name>
    <name type="common">Chinaberry tree</name>
    <dbReference type="NCBI Taxonomy" id="155640"/>
    <lineage>
        <taxon>Eukaryota</taxon>
        <taxon>Viridiplantae</taxon>
        <taxon>Streptophyta</taxon>
        <taxon>Embryophyta</taxon>
        <taxon>Tracheophyta</taxon>
        <taxon>Spermatophyta</taxon>
        <taxon>Magnoliopsida</taxon>
        <taxon>eudicotyledons</taxon>
        <taxon>Gunneridae</taxon>
        <taxon>Pentapetalae</taxon>
        <taxon>rosids</taxon>
        <taxon>malvids</taxon>
        <taxon>Sapindales</taxon>
        <taxon>Meliaceae</taxon>
        <taxon>Melia</taxon>
    </lineage>
</organism>